<comment type="similarity">
    <text evidence="2 15">Belongs to the DNA polymerase type-Y family.</text>
</comment>
<dbReference type="AlphaFoldDB" id="A0A0G0TWS0"/>
<comment type="catalytic activity">
    <reaction evidence="14 15">
        <text>DNA(n) + a 2'-deoxyribonucleoside 5'-triphosphate = DNA(n+1) + diphosphate</text>
        <dbReference type="Rhea" id="RHEA:22508"/>
        <dbReference type="Rhea" id="RHEA-COMP:17339"/>
        <dbReference type="Rhea" id="RHEA-COMP:17340"/>
        <dbReference type="ChEBI" id="CHEBI:33019"/>
        <dbReference type="ChEBI" id="CHEBI:61560"/>
        <dbReference type="ChEBI" id="CHEBI:173112"/>
        <dbReference type="EC" id="2.7.7.7"/>
    </reaction>
</comment>
<dbReference type="Gene3D" id="3.30.1490.100">
    <property type="entry name" value="DNA polymerase, Y-family, little finger domain"/>
    <property type="match status" value="1"/>
</dbReference>
<evidence type="ECO:0000256" key="5">
    <source>
        <dbReference type="ARBA" id="ARBA00022679"/>
    </source>
</evidence>
<dbReference type="InterPro" id="IPR001126">
    <property type="entry name" value="UmuC"/>
</dbReference>
<evidence type="ECO:0000256" key="10">
    <source>
        <dbReference type="ARBA" id="ARBA00022842"/>
    </source>
</evidence>
<keyword evidence="9 15" id="KW-0227">DNA damage</keyword>
<dbReference type="GO" id="GO:0006261">
    <property type="term" value="P:DNA-templated DNA replication"/>
    <property type="evidence" value="ECO:0007669"/>
    <property type="project" value="UniProtKB-UniRule"/>
</dbReference>
<evidence type="ECO:0000256" key="3">
    <source>
        <dbReference type="ARBA" id="ARBA00022457"/>
    </source>
</evidence>
<comment type="cofactor">
    <cofactor evidence="15">
        <name>Mg(2+)</name>
        <dbReference type="ChEBI" id="CHEBI:18420"/>
    </cofactor>
    <text evidence="15">Binds 2 magnesium ions per subunit.</text>
</comment>
<dbReference type="Gene3D" id="3.30.70.270">
    <property type="match status" value="1"/>
</dbReference>
<keyword evidence="12 15" id="KW-0238">DNA-binding</keyword>
<evidence type="ECO:0000256" key="9">
    <source>
        <dbReference type="ARBA" id="ARBA00022763"/>
    </source>
</evidence>
<dbReference type="Gene3D" id="3.40.1170.60">
    <property type="match status" value="1"/>
</dbReference>
<dbReference type="Pfam" id="PF11799">
    <property type="entry name" value="IMS_C"/>
    <property type="match status" value="1"/>
</dbReference>
<dbReference type="InterPro" id="IPR022880">
    <property type="entry name" value="DNApol_IV"/>
</dbReference>
<dbReference type="GO" id="GO:0006281">
    <property type="term" value="P:DNA repair"/>
    <property type="evidence" value="ECO:0007669"/>
    <property type="project" value="UniProtKB-UniRule"/>
</dbReference>
<name>A0A0G0TWS0_9BACT</name>
<evidence type="ECO:0000256" key="6">
    <source>
        <dbReference type="ARBA" id="ARBA00022695"/>
    </source>
</evidence>
<dbReference type="GO" id="GO:0005829">
    <property type="term" value="C:cytosol"/>
    <property type="evidence" value="ECO:0007669"/>
    <property type="project" value="TreeGrafter"/>
</dbReference>
<comment type="caution">
    <text evidence="17">The sequence shown here is derived from an EMBL/GenBank/DDBJ whole genome shotgun (WGS) entry which is preliminary data.</text>
</comment>
<evidence type="ECO:0000256" key="12">
    <source>
        <dbReference type="ARBA" id="ARBA00023125"/>
    </source>
</evidence>
<dbReference type="InterPro" id="IPR053848">
    <property type="entry name" value="IMS_HHH_1"/>
</dbReference>
<evidence type="ECO:0000256" key="14">
    <source>
        <dbReference type="ARBA" id="ARBA00049244"/>
    </source>
</evidence>
<keyword evidence="11 15" id="KW-0239">DNA-directed DNA polymerase</keyword>
<evidence type="ECO:0000256" key="1">
    <source>
        <dbReference type="ARBA" id="ARBA00004496"/>
    </source>
</evidence>
<keyword evidence="5 15" id="KW-0808">Transferase</keyword>
<dbReference type="InterPro" id="IPR017961">
    <property type="entry name" value="DNA_pol_Y-fam_little_finger"/>
</dbReference>
<comment type="subunit">
    <text evidence="15">Monomer.</text>
</comment>
<evidence type="ECO:0000256" key="15">
    <source>
        <dbReference type="HAMAP-Rule" id="MF_01113"/>
    </source>
</evidence>
<evidence type="ECO:0000256" key="8">
    <source>
        <dbReference type="ARBA" id="ARBA00022723"/>
    </source>
</evidence>
<dbReference type="HAMAP" id="MF_01113">
    <property type="entry name" value="DNApol_IV"/>
    <property type="match status" value="1"/>
</dbReference>
<dbReference type="EMBL" id="LBYB01000002">
    <property type="protein sequence ID" value="KKR42432.1"/>
    <property type="molecule type" value="Genomic_DNA"/>
</dbReference>
<dbReference type="SUPFAM" id="SSF100879">
    <property type="entry name" value="Lesion bypass DNA polymerase (Y-family), little finger domain"/>
    <property type="match status" value="1"/>
</dbReference>
<keyword evidence="6 15" id="KW-0548">Nucleotidyltransferase</keyword>
<feature type="site" description="Substrate discrimination" evidence="15">
    <location>
        <position position="13"/>
    </location>
</feature>
<dbReference type="PANTHER" id="PTHR11076">
    <property type="entry name" value="DNA REPAIR POLYMERASE UMUC / TRANSFERASE FAMILY MEMBER"/>
    <property type="match status" value="1"/>
</dbReference>
<keyword evidence="10 15" id="KW-0460">Magnesium</keyword>
<keyword evidence="3 15" id="KW-0515">Mutator protein</keyword>
<proteinExistence type="inferred from homology"/>
<comment type="subcellular location">
    <subcellularLocation>
        <location evidence="1 15">Cytoplasm</location>
    </subcellularLocation>
</comment>
<evidence type="ECO:0000256" key="4">
    <source>
        <dbReference type="ARBA" id="ARBA00022490"/>
    </source>
</evidence>
<dbReference type="SUPFAM" id="SSF56672">
    <property type="entry name" value="DNA/RNA polymerases"/>
    <property type="match status" value="1"/>
</dbReference>
<dbReference type="PANTHER" id="PTHR11076:SF33">
    <property type="entry name" value="DNA POLYMERASE KAPPA"/>
    <property type="match status" value="1"/>
</dbReference>
<organism evidence="17 18">
    <name type="scientific">Candidatus Daviesbacteria bacterium GW2011_GWC2_40_12</name>
    <dbReference type="NCBI Taxonomy" id="1618431"/>
    <lineage>
        <taxon>Bacteria</taxon>
        <taxon>Candidatus Daviesiibacteriota</taxon>
    </lineage>
</organism>
<dbReference type="PROSITE" id="PS50173">
    <property type="entry name" value="UMUC"/>
    <property type="match status" value="1"/>
</dbReference>
<dbReference type="InterPro" id="IPR043502">
    <property type="entry name" value="DNA/RNA_pol_sf"/>
</dbReference>
<dbReference type="CDD" id="cd03586">
    <property type="entry name" value="PolY_Pol_IV_kappa"/>
    <property type="match status" value="1"/>
</dbReference>
<dbReference type="Proteomes" id="UP000034881">
    <property type="component" value="Unassembled WGS sequence"/>
</dbReference>
<dbReference type="GO" id="GO:0003887">
    <property type="term" value="F:DNA-directed DNA polymerase activity"/>
    <property type="evidence" value="ECO:0007669"/>
    <property type="project" value="UniProtKB-UniRule"/>
</dbReference>
<dbReference type="GO" id="GO:0009432">
    <property type="term" value="P:SOS response"/>
    <property type="evidence" value="ECO:0007669"/>
    <property type="project" value="TreeGrafter"/>
</dbReference>
<keyword evidence="13 15" id="KW-0234">DNA repair</keyword>
<dbReference type="EC" id="2.7.7.7" evidence="15"/>
<comment type="function">
    <text evidence="15">Poorly processive, error-prone DNA polymerase involved in untargeted mutagenesis. Copies undamaged DNA at stalled replication forks, which arise in vivo from mismatched or misaligned primer ends. These misaligned primers can be extended by PolIV. Exhibits no 3'-5' exonuclease (proofreading) activity. May be involved in translesional synthesis, in conjunction with the beta clamp from PolIII.</text>
</comment>
<accession>A0A0G0TWS0</accession>
<dbReference type="GO" id="GO:0042276">
    <property type="term" value="P:error-prone translesion synthesis"/>
    <property type="evidence" value="ECO:0007669"/>
    <property type="project" value="TreeGrafter"/>
</dbReference>
<evidence type="ECO:0000313" key="17">
    <source>
        <dbReference type="EMBL" id="KKR42432.1"/>
    </source>
</evidence>
<reference evidence="17 18" key="1">
    <citation type="journal article" date="2015" name="Nature">
        <title>rRNA introns, odd ribosomes, and small enigmatic genomes across a large radiation of phyla.</title>
        <authorList>
            <person name="Brown C.T."/>
            <person name="Hug L.A."/>
            <person name="Thomas B.C."/>
            <person name="Sharon I."/>
            <person name="Castelle C.J."/>
            <person name="Singh A."/>
            <person name="Wilkins M.J."/>
            <person name="Williams K.H."/>
            <person name="Banfield J.F."/>
        </authorList>
    </citation>
    <scope>NUCLEOTIDE SEQUENCE [LARGE SCALE GENOMIC DNA]</scope>
</reference>
<dbReference type="InterPro" id="IPR036775">
    <property type="entry name" value="DNA_pol_Y-fam_lit_finger_sf"/>
</dbReference>
<protein>
    <recommendedName>
        <fullName evidence="15">DNA polymerase IV</fullName>
        <shortName evidence="15">Pol IV</shortName>
        <ecNumber evidence="15">2.7.7.7</ecNumber>
    </recommendedName>
</protein>
<feature type="binding site" evidence="15">
    <location>
        <position position="104"/>
    </location>
    <ligand>
        <name>Mg(2+)</name>
        <dbReference type="ChEBI" id="CHEBI:18420"/>
    </ligand>
</feature>
<dbReference type="InterPro" id="IPR050116">
    <property type="entry name" value="DNA_polymerase-Y"/>
</dbReference>
<keyword evidence="8 15" id="KW-0479">Metal-binding</keyword>
<evidence type="ECO:0000313" key="18">
    <source>
        <dbReference type="Proteomes" id="UP000034881"/>
    </source>
</evidence>
<dbReference type="InterPro" id="IPR043128">
    <property type="entry name" value="Rev_trsase/Diguanyl_cyclase"/>
</dbReference>
<dbReference type="Pfam" id="PF21999">
    <property type="entry name" value="IMS_HHH_1"/>
    <property type="match status" value="1"/>
</dbReference>
<evidence type="ECO:0000256" key="7">
    <source>
        <dbReference type="ARBA" id="ARBA00022705"/>
    </source>
</evidence>
<dbReference type="Pfam" id="PF00817">
    <property type="entry name" value="IMS"/>
    <property type="match status" value="1"/>
</dbReference>
<dbReference type="GO" id="GO:0003684">
    <property type="term" value="F:damaged DNA binding"/>
    <property type="evidence" value="ECO:0007669"/>
    <property type="project" value="InterPro"/>
</dbReference>
<sequence length="471" mass="52603">MKVILHIDFNSYFATVEQQANPRLRGKPVGVTGGDRLKRTVLGAASVEAKRFGVKTGMQIWEARKLCPQIILVPGDSDKYLETTKRFLGILKDYTPYLEVFSIDECFLELYKTRGPASQVSRRASSLAFARCGYAPGPPPGCHPSFCDAEQIALYIKQRIKAEIGEWITCSIGISYNKLMAKLAGSLQKPDGLVVIANQEETMKVLDQIALDEICGIGPRIKKRLNNLGIFDFKTLRKAPLEALLASFKSYGQTLYNMARGIDHSPLIPFYEKGEVKSIGHRHTIDHDTNQEAEIKQILLKLSEMVAARLRAKNLVGKTIHLWYREAFNLASHSSSGNVFFGDGMQNTIHYTHDGLEIFQAAWKIFHLIWPARNATACETGGPARNATACKAGGNKNKIRMVGLSVSSLKPVLPQNLSLLPETAKQEKIIKTLDKVNDKFGEFTLQRGILLDSTVIRRKPNPFLSERRFKL</sequence>
<feature type="domain" description="UmuC" evidence="16">
    <location>
        <begin position="4"/>
        <end position="218"/>
    </location>
</feature>
<feature type="binding site" evidence="15">
    <location>
        <position position="8"/>
    </location>
    <ligand>
        <name>Mg(2+)</name>
        <dbReference type="ChEBI" id="CHEBI:18420"/>
    </ligand>
</feature>
<evidence type="ECO:0000256" key="11">
    <source>
        <dbReference type="ARBA" id="ARBA00022932"/>
    </source>
</evidence>
<keyword evidence="4 15" id="KW-0963">Cytoplasm</keyword>
<keyword evidence="7 15" id="KW-0235">DNA replication</keyword>
<dbReference type="Gene3D" id="1.10.150.20">
    <property type="entry name" value="5' to 3' exonuclease, C-terminal subdomain"/>
    <property type="match status" value="1"/>
</dbReference>
<feature type="active site" evidence="15">
    <location>
        <position position="105"/>
    </location>
</feature>
<gene>
    <name evidence="15" type="primary">dinB</name>
    <name evidence="17" type="ORF">UT77_C0002G0085</name>
</gene>
<evidence type="ECO:0000256" key="13">
    <source>
        <dbReference type="ARBA" id="ARBA00023204"/>
    </source>
</evidence>
<dbReference type="GO" id="GO:0000287">
    <property type="term" value="F:magnesium ion binding"/>
    <property type="evidence" value="ECO:0007669"/>
    <property type="project" value="UniProtKB-UniRule"/>
</dbReference>
<evidence type="ECO:0000259" key="16">
    <source>
        <dbReference type="PROSITE" id="PS50173"/>
    </source>
</evidence>
<evidence type="ECO:0000256" key="2">
    <source>
        <dbReference type="ARBA" id="ARBA00010945"/>
    </source>
</evidence>